<keyword evidence="7" id="KW-0479">Metal-binding</keyword>
<evidence type="ECO:0000313" key="9">
    <source>
        <dbReference type="Proteomes" id="UP001596406"/>
    </source>
</evidence>
<keyword evidence="7" id="KW-0460">Magnesium</keyword>
<protein>
    <recommendedName>
        <fullName evidence="2 4">3-methyl-2-oxobutanoate hydroxymethyltransferase</fullName>
        <ecNumber evidence="2 4">2.1.2.11</ecNumber>
    </recommendedName>
</protein>
<dbReference type="NCBIfam" id="TIGR00222">
    <property type="entry name" value="panB"/>
    <property type="match status" value="1"/>
</dbReference>
<dbReference type="EC" id="2.1.2.11" evidence="2 4"/>
<accession>A0ABD5UCM1</accession>
<reference evidence="8 9" key="1">
    <citation type="journal article" date="2019" name="Int. J. Syst. Evol. Microbiol.">
        <title>The Global Catalogue of Microorganisms (GCM) 10K type strain sequencing project: providing services to taxonomists for standard genome sequencing and annotation.</title>
        <authorList>
            <consortium name="The Broad Institute Genomics Platform"/>
            <consortium name="The Broad Institute Genome Sequencing Center for Infectious Disease"/>
            <person name="Wu L."/>
            <person name="Ma J."/>
        </authorList>
    </citation>
    <scope>NUCLEOTIDE SEQUENCE [LARGE SCALE GENOMIC DNA]</scope>
    <source>
        <strain evidence="8 9">PSRA2</strain>
    </source>
</reference>
<feature type="binding site" evidence="6">
    <location>
        <begin position="43"/>
        <end position="44"/>
    </location>
    <ligand>
        <name>3-methyl-2-oxobutanoate</name>
        <dbReference type="ChEBI" id="CHEBI:11851"/>
    </ligand>
</feature>
<name>A0ABD5UCM1_9EURY</name>
<evidence type="ECO:0000256" key="4">
    <source>
        <dbReference type="NCBIfam" id="TIGR00222"/>
    </source>
</evidence>
<dbReference type="Pfam" id="PF02548">
    <property type="entry name" value="Pantoate_transf"/>
    <property type="match status" value="1"/>
</dbReference>
<dbReference type="InterPro" id="IPR040442">
    <property type="entry name" value="Pyrv_kinase-like_dom_sf"/>
</dbReference>
<comment type="caution">
    <text evidence="8">The sequence shown here is derived from an EMBL/GenBank/DDBJ whole genome shotgun (WGS) entry which is preliminary data.</text>
</comment>
<dbReference type="GO" id="GO:0015940">
    <property type="term" value="P:pantothenate biosynthetic process"/>
    <property type="evidence" value="ECO:0007669"/>
    <property type="project" value="UniProtKB-UniRule"/>
</dbReference>
<gene>
    <name evidence="8" type="primary">panB</name>
    <name evidence="8" type="ORF">ACFQHK_16585</name>
</gene>
<dbReference type="RefSeq" id="WP_304449819.1">
    <property type="nucleotide sequence ID" value="NZ_JARRAH010000003.1"/>
</dbReference>
<evidence type="ECO:0000256" key="7">
    <source>
        <dbReference type="PIRSR" id="PIRSR000388-3"/>
    </source>
</evidence>
<dbReference type="Proteomes" id="UP001596406">
    <property type="component" value="Unassembled WGS sequence"/>
</dbReference>
<dbReference type="PIRSF" id="PIRSF000388">
    <property type="entry name" value="Pantoate_hydroxy_MeTrfase"/>
    <property type="match status" value="1"/>
</dbReference>
<comment type="similarity">
    <text evidence="1">Belongs to the PanB family.</text>
</comment>
<feature type="binding site" evidence="6">
    <location>
        <position position="82"/>
    </location>
    <ligand>
        <name>3-methyl-2-oxobutanoate</name>
        <dbReference type="ChEBI" id="CHEBI:11851"/>
    </ligand>
</feature>
<dbReference type="EMBL" id="JBHSXM010000003">
    <property type="protein sequence ID" value="MFC6838101.1"/>
    <property type="molecule type" value="Genomic_DNA"/>
</dbReference>
<evidence type="ECO:0000256" key="3">
    <source>
        <dbReference type="ARBA" id="ARBA00022679"/>
    </source>
</evidence>
<feature type="binding site" evidence="6">
    <location>
        <position position="112"/>
    </location>
    <ligand>
        <name>3-methyl-2-oxobutanoate</name>
        <dbReference type="ChEBI" id="CHEBI:11851"/>
    </ligand>
</feature>
<feature type="binding site" evidence="7">
    <location>
        <position position="114"/>
    </location>
    <ligand>
        <name>Mg(2+)</name>
        <dbReference type="ChEBI" id="CHEBI:18420"/>
    </ligand>
</feature>
<dbReference type="PANTHER" id="PTHR20881:SF0">
    <property type="entry name" value="3-METHYL-2-OXOBUTANOATE HYDROXYMETHYLTRANSFERASE"/>
    <property type="match status" value="1"/>
</dbReference>
<feature type="binding site" evidence="7">
    <location>
        <position position="43"/>
    </location>
    <ligand>
        <name>Mg(2+)</name>
        <dbReference type="ChEBI" id="CHEBI:18420"/>
    </ligand>
</feature>
<evidence type="ECO:0000256" key="1">
    <source>
        <dbReference type="ARBA" id="ARBA00008676"/>
    </source>
</evidence>
<dbReference type="InterPro" id="IPR015813">
    <property type="entry name" value="Pyrv/PenolPyrv_kinase-like_dom"/>
</dbReference>
<feature type="active site" description="Proton acceptor" evidence="5">
    <location>
        <position position="181"/>
    </location>
</feature>
<evidence type="ECO:0000256" key="6">
    <source>
        <dbReference type="PIRSR" id="PIRSR000388-2"/>
    </source>
</evidence>
<dbReference type="Gene3D" id="3.20.20.60">
    <property type="entry name" value="Phosphoenolpyruvate-binding domains"/>
    <property type="match status" value="1"/>
</dbReference>
<feature type="binding site" evidence="7">
    <location>
        <position position="82"/>
    </location>
    <ligand>
        <name>Mg(2+)</name>
        <dbReference type="ChEBI" id="CHEBI:18420"/>
    </ligand>
</feature>
<evidence type="ECO:0000256" key="2">
    <source>
        <dbReference type="ARBA" id="ARBA00012618"/>
    </source>
</evidence>
<dbReference type="GO" id="GO:0003864">
    <property type="term" value="F:3-methyl-2-oxobutanoate hydroxymethyltransferase activity"/>
    <property type="evidence" value="ECO:0007669"/>
    <property type="project" value="UniProtKB-UniRule"/>
</dbReference>
<dbReference type="InterPro" id="IPR003700">
    <property type="entry name" value="Pantoate_hydroxy_MeTrfase"/>
</dbReference>
<comment type="cofactor">
    <cofactor evidence="7">
        <name>Mg(2+)</name>
        <dbReference type="ChEBI" id="CHEBI:18420"/>
    </cofactor>
    <text evidence="7">Binds 1 Mg(2+) ion per subunit.</text>
</comment>
<evidence type="ECO:0000256" key="5">
    <source>
        <dbReference type="PIRSR" id="PIRSR000388-1"/>
    </source>
</evidence>
<proteinExistence type="inferred from homology"/>
<organism evidence="8 9">
    <name type="scientific">Halomarina ordinaria</name>
    <dbReference type="NCBI Taxonomy" id="3033939"/>
    <lineage>
        <taxon>Archaea</taxon>
        <taxon>Methanobacteriati</taxon>
        <taxon>Methanobacteriota</taxon>
        <taxon>Stenosarchaea group</taxon>
        <taxon>Halobacteria</taxon>
        <taxon>Halobacteriales</taxon>
        <taxon>Natronomonadaceae</taxon>
        <taxon>Halomarina</taxon>
    </lineage>
</organism>
<dbReference type="SUPFAM" id="SSF51621">
    <property type="entry name" value="Phosphoenolpyruvate/pyruvate domain"/>
    <property type="match status" value="1"/>
</dbReference>
<dbReference type="AlphaFoldDB" id="A0ABD5UCM1"/>
<keyword evidence="9" id="KW-1185">Reference proteome</keyword>
<sequence length="258" mass="26670">MPSLTTLQEKAATDEPITLVNAYDYATARLVDRSDVDIALVGDSLGVTMLGYDGTDRVTVDEMVHHASAVSRAVEDTFVMVDLPFGAYNVTPAEAVRNANRLKKESGADAVKLEGGSEVAPTVEAIDAAGITVFGHLGVTPQTDDATDGYDVHGETSAEVNELVEDARAVDAAGAAGMILELVDPDAAATVTEATDGITLGIGAGPHCDAQAVTLHDLLGLQDVLPETVAGLRGTFGDDIVSHLDAYHEAVGSGEFPP</sequence>
<keyword evidence="3 8" id="KW-0808">Transferase</keyword>
<dbReference type="PANTHER" id="PTHR20881">
    <property type="entry name" value="3-METHYL-2-OXOBUTANOATE HYDROXYMETHYLTRANSFERASE"/>
    <property type="match status" value="1"/>
</dbReference>
<evidence type="ECO:0000313" key="8">
    <source>
        <dbReference type="EMBL" id="MFC6838101.1"/>
    </source>
</evidence>